<dbReference type="SMART" id="SM00388">
    <property type="entry name" value="HisKA"/>
    <property type="match status" value="1"/>
</dbReference>
<name>A0A0N8VS36_9PSED</name>
<dbReference type="SUPFAM" id="SSF55785">
    <property type="entry name" value="PYP-like sensor domain (PAS domain)"/>
    <property type="match status" value="2"/>
</dbReference>
<dbReference type="PROSITE" id="PS50110">
    <property type="entry name" value="RESPONSE_REGULATORY"/>
    <property type="match status" value="2"/>
</dbReference>
<gene>
    <name evidence="10" type="ORF">AQS70_15355</name>
</gene>
<reference evidence="10 11" key="1">
    <citation type="submission" date="2015-10" db="EMBL/GenBank/DDBJ databases">
        <title>Pseudomonas helleri sp. nov. and Pseudomonas weihenstephanensis sp. nov., isolated from raw cows milk.</title>
        <authorList>
            <person name="Von Neubeck M."/>
            <person name="Huptas C."/>
            <person name="Wenning M."/>
            <person name="Scherer S."/>
        </authorList>
    </citation>
    <scope>NUCLEOTIDE SEQUENCE [LARGE SCALE GENOMIC DNA]</scope>
    <source>
        <strain evidence="10 11">BSTT44</strain>
    </source>
</reference>
<dbReference type="InterPro" id="IPR011006">
    <property type="entry name" value="CheY-like_superfamily"/>
</dbReference>
<dbReference type="InterPro" id="IPR003594">
    <property type="entry name" value="HATPase_dom"/>
</dbReference>
<dbReference type="Proteomes" id="UP000050342">
    <property type="component" value="Unassembled WGS sequence"/>
</dbReference>
<dbReference type="PANTHER" id="PTHR43065">
    <property type="entry name" value="SENSOR HISTIDINE KINASE"/>
    <property type="match status" value="1"/>
</dbReference>
<dbReference type="STRING" id="1563157.AQS70_15355"/>
<feature type="coiled-coil region" evidence="5">
    <location>
        <begin position="124"/>
        <end position="151"/>
    </location>
</feature>
<dbReference type="EC" id="2.7.13.3" evidence="2"/>
<dbReference type="EMBL" id="LLWH01000205">
    <property type="protein sequence ID" value="KQB52228.1"/>
    <property type="molecule type" value="Genomic_DNA"/>
</dbReference>
<organism evidence="10 11">
    <name type="scientific">Pseudomonas endophytica</name>
    <dbReference type="NCBI Taxonomy" id="1563157"/>
    <lineage>
        <taxon>Bacteria</taxon>
        <taxon>Pseudomonadati</taxon>
        <taxon>Pseudomonadota</taxon>
        <taxon>Gammaproteobacteria</taxon>
        <taxon>Pseudomonadales</taxon>
        <taxon>Pseudomonadaceae</taxon>
        <taxon>Pseudomonas</taxon>
    </lineage>
</organism>
<dbReference type="InterPro" id="IPR000014">
    <property type="entry name" value="PAS"/>
</dbReference>
<evidence type="ECO:0000256" key="5">
    <source>
        <dbReference type="SAM" id="Coils"/>
    </source>
</evidence>
<feature type="domain" description="Histidine kinase" evidence="6">
    <location>
        <begin position="431"/>
        <end position="655"/>
    </location>
</feature>
<proteinExistence type="predicted"/>
<evidence type="ECO:0000256" key="4">
    <source>
        <dbReference type="PROSITE-ProRule" id="PRU00169"/>
    </source>
</evidence>
<dbReference type="SMART" id="SM00091">
    <property type="entry name" value="PAS"/>
    <property type="match status" value="2"/>
</dbReference>
<dbReference type="InterPro" id="IPR001610">
    <property type="entry name" value="PAC"/>
</dbReference>
<keyword evidence="3 4" id="KW-0597">Phosphoprotein</keyword>
<evidence type="ECO:0000259" key="6">
    <source>
        <dbReference type="PROSITE" id="PS50109"/>
    </source>
</evidence>
<dbReference type="Pfam" id="PF00512">
    <property type="entry name" value="HisKA"/>
    <property type="match status" value="1"/>
</dbReference>
<dbReference type="Gene3D" id="1.10.287.130">
    <property type="match status" value="1"/>
</dbReference>
<feature type="modified residue" description="4-aspartylphosphate" evidence="4">
    <location>
        <position position="58"/>
    </location>
</feature>
<dbReference type="PROSITE" id="PS50112">
    <property type="entry name" value="PAS"/>
    <property type="match status" value="1"/>
</dbReference>
<dbReference type="CDD" id="cd00130">
    <property type="entry name" value="PAS"/>
    <property type="match status" value="2"/>
</dbReference>
<dbReference type="RefSeq" id="WP_055104277.1">
    <property type="nucleotide sequence ID" value="NZ_LLWH01000205.1"/>
</dbReference>
<dbReference type="InterPro" id="IPR001789">
    <property type="entry name" value="Sig_transdc_resp-reg_receiver"/>
</dbReference>
<keyword evidence="10" id="KW-0418">Kinase</keyword>
<dbReference type="Gene3D" id="3.30.565.10">
    <property type="entry name" value="Histidine kinase-like ATPase, C-terminal domain"/>
    <property type="match status" value="1"/>
</dbReference>
<dbReference type="AlphaFoldDB" id="A0A0N8VS36"/>
<evidence type="ECO:0000259" key="9">
    <source>
        <dbReference type="PROSITE" id="PS50113"/>
    </source>
</evidence>
<dbReference type="CDD" id="cd00082">
    <property type="entry name" value="HisKA"/>
    <property type="match status" value="1"/>
</dbReference>
<dbReference type="PANTHER" id="PTHR43065:SF49">
    <property type="entry name" value="HISTIDINE KINASE"/>
    <property type="match status" value="1"/>
</dbReference>
<dbReference type="InterPro" id="IPR036890">
    <property type="entry name" value="HATPase_C_sf"/>
</dbReference>
<dbReference type="Pfam" id="PF08447">
    <property type="entry name" value="PAS_3"/>
    <property type="match status" value="2"/>
</dbReference>
<evidence type="ECO:0000313" key="10">
    <source>
        <dbReference type="EMBL" id="KQB52228.1"/>
    </source>
</evidence>
<dbReference type="SMART" id="SM00448">
    <property type="entry name" value="REC"/>
    <property type="match status" value="2"/>
</dbReference>
<feature type="domain" description="PAC" evidence="9">
    <location>
        <begin position="215"/>
        <end position="266"/>
    </location>
</feature>
<sequence>MPLSKLKILLVEDSPHDAELTILALEVSGFKVESTLVHNHSEAEQALRSDVFDIVLCDYLLPGSSGAEVLHIAQHIAPETPFIFLSGMFGDQQAVEMIRLGAVDYVLKQNLKMLPKAVRRAVLEVRERKQRQKAEAALQEVEVRARLAIEAAFMGVWELDIKSGRLLWDERCKALYEMPPTATVDLDYFFSRCHPEDRPEVELAVYNAVNHQQNYHTEYRIFLHGNRERWLFASGRAVFENGECVRFTGIVQDISERKRATTELEERNQELGQRIEQRTRERDRTWELSRELLAVLRFDMTPIAVNPAWRSALGWTDTQLNEMRLWELIHPEDVEATVKETESIASGNISTRFVNRMRHISGAYRWLSWTIVPEDGLMYAAVRDITDERAVVEELASANQRLRDQIKERERVEAALQQLQRLEVVGQLTAGVAHDFNNLLTVILTSTTFAIRDIERGTLEKTTQRLSNVIAAGERGAKLTAQLLSFSRRQRLVPVVINLNDVIRDMGSLIARAMGANNSIRYDLNPKLSNAMGDPTQTEMIILNLAINARDAMSSGGTITFSTSNLTVDQPPIRPEDPDMGDYSVLSISDTGSGMTEDTLFKAFEPFFTTKDVGKGSGLGLAQVFGFAKQSGGGVNIESKVGVGTCVRVYLPSVNQSTHKQTAIDPAPPTTLNHAGKTVLLVDDDATVRAVTLQMLESLGYKVKEASDGIQALEMIDSTIAVVVTDYAMPDMTGGELASTIRQSHPDLPIVFVTGYADIDVLGLQTAFVIQKPFDEKMLQERLIMAMSHQGN</sequence>
<keyword evidence="10" id="KW-0808">Transferase</keyword>
<dbReference type="InterPro" id="IPR036097">
    <property type="entry name" value="HisK_dim/P_sf"/>
</dbReference>
<dbReference type="InterPro" id="IPR005467">
    <property type="entry name" value="His_kinase_dom"/>
</dbReference>
<dbReference type="OrthoDB" id="9770473at2"/>
<evidence type="ECO:0000259" key="8">
    <source>
        <dbReference type="PROSITE" id="PS50112"/>
    </source>
</evidence>
<dbReference type="InterPro" id="IPR035965">
    <property type="entry name" value="PAS-like_dom_sf"/>
</dbReference>
<feature type="modified residue" description="4-aspartylphosphate" evidence="4">
    <location>
        <position position="726"/>
    </location>
</feature>
<keyword evidence="11" id="KW-1185">Reference proteome</keyword>
<feature type="domain" description="Response regulatory" evidence="7">
    <location>
        <begin position="678"/>
        <end position="787"/>
    </location>
</feature>
<dbReference type="SUPFAM" id="SSF47384">
    <property type="entry name" value="Homodimeric domain of signal transducing histidine kinase"/>
    <property type="match status" value="1"/>
</dbReference>
<feature type="domain" description="Response regulatory" evidence="7">
    <location>
        <begin position="7"/>
        <end position="123"/>
    </location>
</feature>
<dbReference type="SUPFAM" id="SSF52172">
    <property type="entry name" value="CheY-like"/>
    <property type="match status" value="2"/>
</dbReference>
<dbReference type="NCBIfam" id="TIGR00229">
    <property type="entry name" value="sensory_box"/>
    <property type="match status" value="2"/>
</dbReference>
<evidence type="ECO:0000256" key="2">
    <source>
        <dbReference type="ARBA" id="ARBA00012438"/>
    </source>
</evidence>
<dbReference type="CDD" id="cd00156">
    <property type="entry name" value="REC"/>
    <property type="match status" value="2"/>
</dbReference>
<dbReference type="InterPro" id="IPR013655">
    <property type="entry name" value="PAS_fold_3"/>
</dbReference>
<comment type="caution">
    <text evidence="10">The sequence shown here is derived from an EMBL/GenBank/DDBJ whole genome shotgun (WGS) entry which is preliminary data.</text>
</comment>
<evidence type="ECO:0000259" key="7">
    <source>
        <dbReference type="PROSITE" id="PS50110"/>
    </source>
</evidence>
<dbReference type="Gene3D" id="3.40.50.2300">
    <property type="match status" value="2"/>
</dbReference>
<dbReference type="PROSITE" id="PS50109">
    <property type="entry name" value="HIS_KIN"/>
    <property type="match status" value="1"/>
</dbReference>
<dbReference type="InterPro" id="IPR003661">
    <property type="entry name" value="HisK_dim/P_dom"/>
</dbReference>
<dbReference type="SUPFAM" id="SSF55874">
    <property type="entry name" value="ATPase domain of HSP90 chaperone/DNA topoisomerase II/histidine kinase"/>
    <property type="match status" value="1"/>
</dbReference>
<evidence type="ECO:0000256" key="3">
    <source>
        <dbReference type="ARBA" id="ARBA00022553"/>
    </source>
</evidence>
<protein>
    <recommendedName>
        <fullName evidence="2">histidine kinase</fullName>
        <ecNumber evidence="2">2.7.13.3</ecNumber>
    </recommendedName>
</protein>
<dbReference type="Gene3D" id="3.30.450.20">
    <property type="entry name" value="PAS domain"/>
    <property type="match status" value="2"/>
</dbReference>
<dbReference type="GO" id="GO:0000155">
    <property type="term" value="F:phosphorelay sensor kinase activity"/>
    <property type="evidence" value="ECO:0007669"/>
    <property type="project" value="InterPro"/>
</dbReference>
<dbReference type="PRINTS" id="PR00344">
    <property type="entry name" value="BCTRLSENSOR"/>
</dbReference>
<evidence type="ECO:0000256" key="1">
    <source>
        <dbReference type="ARBA" id="ARBA00000085"/>
    </source>
</evidence>
<dbReference type="InterPro" id="IPR004358">
    <property type="entry name" value="Sig_transdc_His_kin-like_C"/>
</dbReference>
<accession>A0A0N8VS36</accession>
<comment type="catalytic activity">
    <reaction evidence="1">
        <text>ATP + protein L-histidine = ADP + protein N-phospho-L-histidine.</text>
        <dbReference type="EC" id="2.7.13.3"/>
    </reaction>
</comment>
<keyword evidence="5" id="KW-0175">Coiled coil</keyword>
<dbReference type="Pfam" id="PF00072">
    <property type="entry name" value="Response_reg"/>
    <property type="match status" value="2"/>
</dbReference>
<dbReference type="InterPro" id="IPR000700">
    <property type="entry name" value="PAS-assoc_C"/>
</dbReference>
<feature type="coiled-coil region" evidence="5">
    <location>
        <begin position="385"/>
        <end position="422"/>
    </location>
</feature>
<dbReference type="SMART" id="SM00086">
    <property type="entry name" value="PAC"/>
    <property type="match status" value="2"/>
</dbReference>
<dbReference type="Pfam" id="PF02518">
    <property type="entry name" value="HATPase_c"/>
    <property type="match status" value="1"/>
</dbReference>
<dbReference type="SMART" id="SM00387">
    <property type="entry name" value="HATPase_c"/>
    <property type="match status" value="1"/>
</dbReference>
<dbReference type="PROSITE" id="PS50113">
    <property type="entry name" value="PAC"/>
    <property type="match status" value="1"/>
</dbReference>
<feature type="domain" description="PAS" evidence="8">
    <location>
        <begin position="305"/>
        <end position="348"/>
    </location>
</feature>
<evidence type="ECO:0000313" key="11">
    <source>
        <dbReference type="Proteomes" id="UP000050342"/>
    </source>
</evidence>
<dbReference type="Gene3D" id="2.10.70.100">
    <property type="match status" value="1"/>
</dbReference>